<gene>
    <name evidence="12" type="ORF">BJG266_LOCUS33073</name>
    <name evidence="11" type="ORF">QVE165_LOCUS14656</name>
</gene>
<feature type="domain" description="NR LBD" evidence="10">
    <location>
        <begin position="239"/>
        <end position="480"/>
    </location>
</feature>
<evidence type="ECO:0000313" key="11">
    <source>
        <dbReference type="EMBL" id="CAF0995868.1"/>
    </source>
</evidence>
<evidence type="ECO:0000256" key="5">
    <source>
        <dbReference type="ARBA" id="ARBA00023125"/>
    </source>
</evidence>
<feature type="domain" description="Nuclear receptor" evidence="9">
    <location>
        <begin position="91"/>
        <end position="168"/>
    </location>
</feature>
<dbReference type="SUPFAM" id="SSF48508">
    <property type="entry name" value="Nuclear receptor ligand-binding domain"/>
    <property type="match status" value="1"/>
</dbReference>
<keyword evidence="4" id="KW-0805">Transcription regulation</keyword>
<dbReference type="SUPFAM" id="SSF57716">
    <property type="entry name" value="Glucocorticoid receptor-like (DNA-binding domain)"/>
    <property type="match status" value="1"/>
</dbReference>
<dbReference type="PROSITE" id="PS00031">
    <property type="entry name" value="NUCLEAR_REC_DBD_1"/>
    <property type="match status" value="1"/>
</dbReference>
<organism evidence="12 14">
    <name type="scientific">Adineta steineri</name>
    <dbReference type="NCBI Taxonomy" id="433720"/>
    <lineage>
        <taxon>Eukaryota</taxon>
        <taxon>Metazoa</taxon>
        <taxon>Spiralia</taxon>
        <taxon>Gnathifera</taxon>
        <taxon>Rotifera</taxon>
        <taxon>Eurotatoria</taxon>
        <taxon>Bdelloidea</taxon>
        <taxon>Adinetida</taxon>
        <taxon>Adinetidae</taxon>
        <taxon>Adineta</taxon>
    </lineage>
</organism>
<dbReference type="GO" id="GO:0045944">
    <property type="term" value="P:positive regulation of transcription by RNA polymerase II"/>
    <property type="evidence" value="ECO:0007669"/>
    <property type="project" value="TreeGrafter"/>
</dbReference>
<dbReference type="PROSITE" id="PS51843">
    <property type="entry name" value="NR_LBD"/>
    <property type="match status" value="1"/>
</dbReference>
<dbReference type="Pfam" id="PF00105">
    <property type="entry name" value="zf-C4"/>
    <property type="match status" value="1"/>
</dbReference>
<dbReference type="PANTHER" id="PTHR24082">
    <property type="entry name" value="NUCLEAR HORMONE RECEPTOR"/>
    <property type="match status" value="1"/>
</dbReference>
<dbReference type="AlphaFoldDB" id="A0A815ES38"/>
<evidence type="ECO:0000256" key="6">
    <source>
        <dbReference type="ARBA" id="ARBA00023163"/>
    </source>
</evidence>
<comment type="caution">
    <text evidence="12">The sequence shown here is derived from an EMBL/GenBank/DDBJ whole genome shotgun (WGS) entry which is preliminary data.</text>
</comment>
<dbReference type="PRINTS" id="PR00047">
    <property type="entry name" value="STROIDFINGER"/>
</dbReference>
<protein>
    <submittedName>
        <fullName evidence="12">Uncharacterized protein</fullName>
    </submittedName>
</protein>
<keyword evidence="5" id="KW-0238">DNA-binding</keyword>
<dbReference type="Gene3D" id="1.10.565.10">
    <property type="entry name" value="Retinoid X Receptor"/>
    <property type="match status" value="1"/>
</dbReference>
<evidence type="ECO:0000313" key="13">
    <source>
        <dbReference type="Proteomes" id="UP000663832"/>
    </source>
</evidence>
<evidence type="ECO:0000313" key="14">
    <source>
        <dbReference type="Proteomes" id="UP000663877"/>
    </source>
</evidence>
<evidence type="ECO:0000256" key="8">
    <source>
        <dbReference type="ARBA" id="ARBA00023242"/>
    </source>
</evidence>
<reference evidence="12" key="1">
    <citation type="submission" date="2021-02" db="EMBL/GenBank/DDBJ databases">
        <authorList>
            <person name="Nowell W R."/>
        </authorList>
    </citation>
    <scope>NUCLEOTIDE SEQUENCE</scope>
</reference>
<evidence type="ECO:0000259" key="9">
    <source>
        <dbReference type="PROSITE" id="PS51030"/>
    </source>
</evidence>
<dbReference type="GO" id="GO:0000978">
    <property type="term" value="F:RNA polymerase II cis-regulatory region sequence-specific DNA binding"/>
    <property type="evidence" value="ECO:0007669"/>
    <property type="project" value="TreeGrafter"/>
</dbReference>
<dbReference type="InterPro" id="IPR000536">
    <property type="entry name" value="Nucl_hrmn_rcpt_lig-bd"/>
</dbReference>
<name>A0A815ES38_9BILA</name>
<dbReference type="InterPro" id="IPR050234">
    <property type="entry name" value="Nuclear_hormone_rcpt_NR1"/>
</dbReference>
<dbReference type="GO" id="GO:0030154">
    <property type="term" value="P:cell differentiation"/>
    <property type="evidence" value="ECO:0007669"/>
    <property type="project" value="TreeGrafter"/>
</dbReference>
<dbReference type="GO" id="GO:0004879">
    <property type="term" value="F:nuclear receptor activity"/>
    <property type="evidence" value="ECO:0007669"/>
    <property type="project" value="TreeGrafter"/>
</dbReference>
<dbReference type="OrthoDB" id="10014430at2759"/>
<keyword evidence="6" id="KW-0804">Transcription</keyword>
<dbReference type="GO" id="GO:0008270">
    <property type="term" value="F:zinc ion binding"/>
    <property type="evidence" value="ECO:0007669"/>
    <property type="project" value="UniProtKB-KW"/>
</dbReference>
<keyword evidence="7" id="KW-0675">Receptor</keyword>
<keyword evidence="1" id="KW-0479">Metal-binding</keyword>
<dbReference type="Gene3D" id="3.30.50.10">
    <property type="entry name" value="Erythroid Transcription Factor GATA-1, subunit A"/>
    <property type="match status" value="1"/>
</dbReference>
<dbReference type="GO" id="GO:0000122">
    <property type="term" value="P:negative regulation of transcription by RNA polymerase II"/>
    <property type="evidence" value="ECO:0007669"/>
    <property type="project" value="TreeGrafter"/>
</dbReference>
<evidence type="ECO:0000256" key="2">
    <source>
        <dbReference type="ARBA" id="ARBA00022771"/>
    </source>
</evidence>
<evidence type="ECO:0000259" key="10">
    <source>
        <dbReference type="PROSITE" id="PS51843"/>
    </source>
</evidence>
<keyword evidence="8" id="KW-0539">Nucleus</keyword>
<proteinExistence type="predicted"/>
<evidence type="ECO:0000313" key="12">
    <source>
        <dbReference type="EMBL" id="CAF1315901.1"/>
    </source>
</evidence>
<evidence type="ECO:0000256" key="3">
    <source>
        <dbReference type="ARBA" id="ARBA00022833"/>
    </source>
</evidence>
<dbReference type="Proteomes" id="UP000663877">
    <property type="component" value="Unassembled WGS sequence"/>
</dbReference>
<evidence type="ECO:0000256" key="4">
    <source>
        <dbReference type="ARBA" id="ARBA00023015"/>
    </source>
</evidence>
<sequence length="480" mass="55489">MTGQTKMIIITSDENIIRQFAFNQNTNTHIIDMDINNRQIISIEKNDDNNNTINLDFVPELTRNNQVYKRTIETTDHNQSKAVKTRKKSTNLICTICGDRAIGYNYAVLSCASCKAFFHRNSHQDLKRFKCLTDHGQCVIDYKISRKCYRCRLERCFAMGMRKDLILSQKEIQRRKDSGRNRNASSTIELTNSVLNSESVLPTFDEIDRLFMEINQDNDNINVRESTDSTEQLQSLSVQDLEVINNIHSLFLSIVNECEDLTNFDDSSDETSELICCLQSNNKIALQIIKFCRLIDSFENLNADDRFIMIKYNLILLFCISTCYLGNQTNDCSPDREHERAEEKRQMYILCNQSDYIYEMVINVGIIFDDIIESDEVLLSLLLVIILFSKGLSMNENEPTLKDPLAMYRTQSYYTKLLWNYMIKKQGETEACKHFTKLLAAIFRAQSAAVRFREFLGSQVTTSDAVDDIAPLMRTILHIS</sequence>
<dbReference type="InterPro" id="IPR035500">
    <property type="entry name" value="NHR-like_dom_sf"/>
</dbReference>
<dbReference type="PROSITE" id="PS51030">
    <property type="entry name" value="NUCLEAR_REC_DBD_2"/>
    <property type="match status" value="1"/>
</dbReference>
<dbReference type="PANTHER" id="PTHR24082:SF283">
    <property type="entry name" value="NUCLEAR HORMONE RECEPTOR HR96"/>
    <property type="match status" value="1"/>
</dbReference>
<keyword evidence="3" id="KW-0862">Zinc</keyword>
<dbReference type="SMART" id="SM00399">
    <property type="entry name" value="ZnF_C4"/>
    <property type="match status" value="1"/>
</dbReference>
<dbReference type="InterPro" id="IPR013088">
    <property type="entry name" value="Znf_NHR/GATA"/>
</dbReference>
<keyword evidence="2" id="KW-0863">Zinc-finger</keyword>
<dbReference type="InterPro" id="IPR001628">
    <property type="entry name" value="Znf_hrmn_rcpt"/>
</dbReference>
<evidence type="ECO:0000256" key="7">
    <source>
        <dbReference type="ARBA" id="ARBA00023170"/>
    </source>
</evidence>
<dbReference type="Proteomes" id="UP000663832">
    <property type="component" value="Unassembled WGS sequence"/>
</dbReference>
<accession>A0A815ES38</accession>
<dbReference type="EMBL" id="CAJNOM010000078">
    <property type="protein sequence ID" value="CAF0995868.1"/>
    <property type="molecule type" value="Genomic_DNA"/>
</dbReference>
<keyword evidence="13" id="KW-1185">Reference proteome</keyword>
<evidence type="ECO:0000256" key="1">
    <source>
        <dbReference type="ARBA" id="ARBA00022723"/>
    </source>
</evidence>
<dbReference type="EMBL" id="CAJNOI010000606">
    <property type="protein sequence ID" value="CAF1315901.1"/>
    <property type="molecule type" value="Genomic_DNA"/>
</dbReference>